<keyword evidence="1" id="KW-0479">Metal-binding</keyword>
<evidence type="ECO:0000313" key="5">
    <source>
        <dbReference type="WBParaSite" id="TMUE_3000011376.1"/>
    </source>
</evidence>
<dbReference type="PROSITE" id="PS50158">
    <property type="entry name" value="ZF_CCHC"/>
    <property type="match status" value="1"/>
</dbReference>
<keyword evidence="1" id="KW-0863">Zinc-finger</keyword>
<feature type="domain" description="CCHC-type" evidence="3">
    <location>
        <begin position="267"/>
        <end position="282"/>
    </location>
</feature>
<dbReference type="InterPro" id="IPR036875">
    <property type="entry name" value="Znf_CCHC_sf"/>
</dbReference>
<evidence type="ECO:0000256" key="1">
    <source>
        <dbReference type="PROSITE-ProRule" id="PRU00047"/>
    </source>
</evidence>
<evidence type="ECO:0000259" key="3">
    <source>
        <dbReference type="PROSITE" id="PS50158"/>
    </source>
</evidence>
<sequence length="299" mass="32731">MGSVASGEGVTNGDRGRIGESLTPMGAPLPMLGASTPNALHWFERLDAFFEMHGTAEERKAAVLRFYLTDELRQVLPGLGVETGDSYGKVRQTLLTYLQEDSGGIVARNLFFSRRQQGNERLQAFMANLRILCAHAFPTLNKTEQGTLLVDQFTRGVRSDMVRAALIRARCDSAESALDLALAEERDIALISRLSSPAEAATISNIDSSTVNENAVIAGVASMGTEGSEIRQLTSAIRQLLSHVTSNRRPSRERRRPNGRPNDAVICYNCRGRGHVSRQCPSRARRPGNEHPSAFGPRR</sequence>
<dbReference type="SUPFAM" id="SSF57756">
    <property type="entry name" value="Retrovirus zinc finger-like domains"/>
    <property type="match status" value="1"/>
</dbReference>
<dbReference type="GO" id="GO:0008270">
    <property type="term" value="F:zinc ion binding"/>
    <property type="evidence" value="ECO:0007669"/>
    <property type="project" value="UniProtKB-KW"/>
</dbReference>
<dbReference type="Pfam" id="PF00098">
    <property type="entry name" value="zf-CCHC"/>
    <property type="match status" value="1"/>
</dbReference>
<keyword evidence="4" id="KW-1185">Reference proteome</keyword>
<evidence type="ECO:0000256" key="2">
    <source>
        <dbReference type="SAM" id="MobiDB-lite"/>
    </source>
</evidence>
<dbReference type="AlphaFoldDB" id="A0A5S6QVE4"/>
<feature type="region of interest" description="Disordered" evidence="2">
    <location>
        <begin position="244"/>
        <end position="299"/>
    </location>
</feature>
<dbReference type="InterPro" id="IPR001878">
    <property type="entry name" value="Znf_CCHC"/>
</dbReference>
<proteinExistence type="predicted"/>
<dbReference type="PANTHER" id="PTHR33198">
    <property type="entry name" value="ANK_REP_REGION DOMAIN-CONTAINING PROTEIN-RELATED"/>
    <property type="match status" value="1"/>
</dbReference>
<feature type="compositionally biased region" description="Basic residues" evidence="2">
    <location>
        <begin position="249"/>
        <end position="258"/>
    </location>
</feature>
<name>A0A5S6QVE4_TRIMR</name>
<dbReference type="STRING" id="70415.A0A5S6QVE4"/>
<dbReference type="GO" id="GO:0019899">
    <property type="term" value="F:enzyme binding"/>
    <property type="evidence" value="ECO:0007669"/>
    <property type="project" value="UniProtKB-ARBA"/>
</dbReference>
<dbReference type="SMART" id="SM00343">
    <property type="entry name" value="ZnF_C2HC"/>
    <property type="match status" value="1"/>
</dbReference>
<reference evidence="5" key="1">
    <citation type="submission" date="2019-12" db="UniProtKB">
        <authorList>
            <consortium name="WormBaseParasite"/>
        </authorList>
    </citation>
    <scope>IDENTIFICATION</scope>
</reference>
<evidence type="ECO:0000313" key="4">
    <source>
        <dbReference type="Proteomes" id="UP000046395"/>
    </source>
</evidence>
<dbReference type="Gene3D" id="4.10.60.10">
    <property type="entry name" value="Zinc finger, CCHC-type"/>
    <property type="match status" value="1"/>
</dbReference>
<dbReference type="Proteomes" id="UP000046395">
    <property type="component" value="Unassembled WGS sequence"/>
</dbReference>
<organism evidence="4 5">
    <name type="scientific">Trichuris muris</name>
    <name type="common">Mouse whipworm</name>
    <dbReference type="NCBI Taxonomy" id="70415"/>
    <lineage>
        <taxon>Eukaryota</taxon>
        <taxon>Metazoa</taxon>
        <taxon>Ecdysozoa</taxon>
        <taxon>Nematoda</taxon>
        <taxon>Enoplea</taxon>
        <taxon>Dorylaimia</taxon>
        <taxon>Trichinellida</taxon>
        <taxon>Trichuridae</taxon>
        <taxon>Trichuris</taxon>
    </lineage>
</organism>
<feature type="region of interest" description="Disordered" evidence="2">
    <location>
        <begin position="1"/>
        <end position="23"/>
    </location>
</feature>
<dbReference type="PANTHER" id="PTHR33198:SF20">
    <property type="entry name" value="RETROTRANSPOSON GAG DOMAIN-CONTAINING PROTEIN"/>
    <property type="match status" value="1"/>
</dbReference>
<protein>
    <submittedName>
        <fullName evidence="5">CCHC-type domain-containing protein</fullName>
    </submittedName>
</protein>
<keyword evidence="1" id="KW-0862">Zinc</keyword>
<accession>A0A5S6QVE4</accession>
<dbReference type="WBParaSite" id="TMUE_3000011376.1">
    <property type="protein sequence ID" value="TMUE_3000011376.1"/>
    <property type="gene ID" value="WBGene00301314"/>
</dbReference>
<dbReference type="GO" id="GO:0003676">
    <property type="term" value="F:nucleic acid binding"/>
    <property type="evidence" value="ECO:0007669"/>
    <property type="project" value="InterPro"/>
</dbReference>